<evidence type="ECO:0000256" key="1">
    <source>
        <dbReference type="SAM" id="SignalP"/>
    </source>
</evidence>
<keyword evidence="1" id="KW-0732">Signal</keyword>
<dbReference type="EMBL" id="VWXT01000434">
    <property type="protein sequence ID" value="KAA6173006.1"/>
    <property type="molecule type" value="Genomic_DNA"/>
</dbReference>
<reference evidence="2 3" key="1">
    <citation type="submission" date="2019-09" db="EMBL/GenBank/DDBJ databases">
        <title>Genomic sequencing of 4 copper resistant soil isolates.</title>
        <authorList>
            <person name="Havryliuk O."/>
        </authorList>
    </citation>
    <scope>NUCLEOTIDE SEQUENCE [LARGE SCALE GENOMIC DNA]</scope>
    <source>
        <strain evidence="2 3">UKR4</strain>
    </source>
</reference>
<feature type="signal peptide" evidence="1">
    <location>
        <begin position="1"/>
        <end position="20"/>
    </location>
</feature>
<evidence type="ECO:0000313" key="3">
    <source>
        <dbReference type="Proteomes" id="UP000323909"/>
    </source>
</evidence>
<feature type="chain" id="PRO_5024454267" evidence="1">
    <location>
        <begin position="21"/>
        <end position="288"/>
    </location>
</feature>
<comment type="caution">
    <text evidence="2">The sequence shown here is derived from an EMBL/GenBank/DDBJ whole genome shotgun (WGS) entry which is preliminary data.</text>
</comment>
<organism evidence="2 3">
    <name type="scientific">Pseudomonas veronii</name>
    <dbReference type="NCBI Taxonomy" id="76761"/>
    <lineage>
        <taxon>Bacteria</taxon>
        <taxon>Pseudomonadati</taxon>
        <taxon>Pseudomonadota</taxon>
        <taxon>Gammaproteobacteria</taxon>
        <taxon>Pseudomonadales</taxon>
        <taxon>Pseudomonadaceae</taxon>
        <taxon>Pseudomonas</taxon>
    </lineage>
</organism>
<dbReference type="AlphaFoldDB" id="A0A5M8ENV8"/>
<dbReference type="Pfam" id="PF13557">
    <property type="entry name" value="Phenol_MetA_deg"/>
    <property type="match status" value="1"/>
</dbReference>
<evidence type="ECO:0000313" key="2">
    <source>
        <dbReference type="EMBL" id="KAA6173006.1"/>
    </source>
</evidence>
<dbReference type="InterPro" id="IPR025737">
    <property type="entry name" value="FApF"/>
</dbReference>
<name>A0A5M8ENV8_PSEVE</name>
<dbReference type="RefSeq" id="WP_069077048.1">
    <property type="nucleotide sequence ID" value="NZ_VWXT01000434.1"/>
</dbReference>
<protein>
    <submittedName>
        <fullName evidence="2">Transporter</fullName>
    </submittedName>
</protein>
<gene>
    <name evidence="2" type="ORF">F3K53_24025</name>
</gene>
<sequence length="288" mass="31862">MKKVRLLTLTTVLPALQAQAIEVAPGDYEQYPVGATIGVIYYQHSTTDSAYANGHKVSSDFKLTSDVGILRLLHVYGLTDTVTIDPQFLLPFGHVSSGGEASTLGNTNGVGDLTLAAPVRLRLNDARDTLSFTPYLFVPTGNYDKDDPLNIGENRWKFELQGAYVKHFTQQWAIDLVGGATWYGDNNDYGANADRLKQKVSYATQVMGRYMPDATTAFALGFGHLWGGETRVDQVNQNNEIGTTNFRVTATKFFTAKDQIQLQLGKDLSVDNGTKEDFRMNLRYAHVF</sequence>
<proteinExistence type="predicted"/>
<dbReference type="Proteomes" id="UP000323909">
    <property type="component" value="Unassembled WGS sequence"/>
</dbReference>
<accession>A0A5M8ENV8</accession>